<dbReference type="EMBL" id="SOQW01000002">
    <property type="protein sequence ID" value="TDX93188.1"/>
    <property type="molecule type" value="Genomic_DNA"/>
</dbReference>
<protein>
    <submittedName>
        <fullName evidence="1">Uncharacterized protein</fullName>
    </submittedName>
</protein>
<comment type="caution">
    <text evidence="1">The sequence shown here is derived from an EMBL/GenBank/DDBJ whole genome shotgun (WGS) entry which is preliminary data.</text>
</comment>
<evidence type="ECO:0000313" key="4">
    <source>
        <dbReference type="Proteomes" id="UP000295709"/>
    </source>
</evidence>
<dbReference type="EMBL" id="RJTX01000002">
    <property type="protein sequence ID" value="ROH97656.1"/>
    <property type="molecule type" value="Genomic_DNA"/>
</dbReference>
<dbReference type="Proteomes" id="UP000269375">
    <property type="component" value="Unassembled WGS sequence"/>
</dbReference>
<dbReference type="Proteomes" id="UP000295709">
    <property type="component" value="Unassembled WGS sequence"/>
</dbReference>
<dbReference type="RefSeq" id="WP_123262872.1">
    <property type="nucleotide sequence ID" value="NZ_RJTX01000002.1"/>
</dbReference>
<gene>
    <name evidence="2" type="ORF">BCF50_2145</name>
    <name evidence="1" type="ORF">EGI05_09745</name>
</gene>
<reference evidence="2 4" key="2">
    <citation type="submission" date="2019-03" db="EMBL/GenBank/DDBJ databases">
        <title>Genomic Encyclopedia of Archaeal and Bacterial Type Strains, Phase II (KMG-II): from individual species to whole genera.</title>
        <authorList>
            <person name="Goeker M."/>
        </authorList>
    </citation>
    <scope>NUCLEOTIDE SEQUENCE [LARGE SCALE GENOMIC DNA]</scope>
    <source>
        <strain evidence="2 4">DSM 15235</strain>
    </source>
</reference>
<sequence>MEQKRIGLFQKFSEQYTMFIDTDLYGVNMTMKTKMKLRWDFTVLDIREADVEVKLLLLDHHLIFTDNPMVKETAALTKVFSRLYNELHLVIDHTGTVKKILNLLIILAKWQDVKKEMLEISEKNPDIKNAVQLHDSIFNDETKLIQGIQYGEFFMIYFNKFFGKALPRTEQLVLPNFFKTANVNWRYTYEISKDYSFQNTNSIIVINGQPSSLGVGFYQRAYGQFSNIKDISKLNTAMEESGKYEIEEQTGRLIQAKVSRNEIADEDLYMKMTYILVNDAVLKEKLKRDKDFEISEKDEQLI</sequence>
<reference evidence="1 3" key="1">
    <citation type="submission" date="2018-11" db="EMBL/GenBank/DDBJ databases">
        <title>Proposal to divide the Flavobacteriaceae and reorganize its genera based on Amino Acid Identity values calculated from whole genome sequences.</title>
        <authorList>
            <person name="Nicholson A.C."/>
            <person name="Gulvik C.A."/>
            <person name="Whitney A.M."/>
            <person name="Humrighouse B.W."/>
            <person name="Bell M."/>
            <person name="Holmes B."/>
            <person name="Steigerwalt A."/>
            <person name="Villarma A."/>
            <person name="Sheth M."/>
            <person name="Batra D."/>
            <person name="Pryor J."/>
            <person name="Bernardet J.-F."/>
            <person name="Hugo C."/>
            <person name="Kampfer P."/>
            <person name="Newman J."/>
            <person name="Mcquiston J.R."/>
        </authorList>
    </citation>
    <scope>NUCLEOTIDE SEQUENCE [LARGE SCALE GENOMIC DNA]</scope>
    <source>
        <strain evidence="1 3">DSM 15235</strain>
    </source>
</reference>
<evidence type="ECO:0000313" key="1">
    <source>
        <dbReference type="EMBL" id="ROH97656.1"/>
    </source>
</evidence>
<name>A0A3N0VXV5_9FLAO</name>
<dbReference type="AlphaFoldDB" id="A0A3N0VXV5"/>
<proteinExistence type="predicted"/>
<keyword evidence="4" id="KW-1185">Reference proteome</keyword>
<dbReference type="OrthoDB" id="654065at2"/>
<accession>A0A3N0VXV5</accession>
<evidence type="ECO:0000313" key="2">
    <source>
        <dbReference type="EMBL" id="TDX93188.1"/>
    </source>
</evidence>
<organism evidence="1 3">
    <name type="scientific">Chryseobacterium daecheongense</name>
    <dbReference type="NCBI Taxonomy" id="192389"/>
    <lineage>
        <taxon>Bacteria</taxon>
        <taxon>Pseudomonadati</taxon>
        <taxon>Bacteroidota</taxon>
        <taxon>Flavobacteriia</taxon>
        <taxon>Flavobacteriales</taxon>
        <taxon>Weeksellaceae</taxon>
        <taxon>Chryseobacterium group</taxon>
        <taxon>Chryseobacterium</taxon>
    </lineage>
</organism>
<evidence type="ECO:0000313" key="3">
    <source>
        <dbReference type="Proteomes" id="UP000269375"/>
    </source>
</evidence>